<comment type="similarity">
    <text evidence="2">Belongs to the TRM6/GCD10 family.</text>
</comment>
<evidence type="ECO:0000256" key="5">
    <source>
        <dbReference type="ARBA" id="ARBA00023242"/>
    </source>
</evidence>
<dbReference type="RefSeq" id="XP_067058793.1">
    <property type="nucleotide sequence ID" value="XM_067202692.1"/>
</dbReference>
<dbReference type="InterPro" id="IPR029063">
    <property type="entry name" value="SAM-dependent_MTases_sf"/>
</dbReference>
<dbReference type="EMBL" id="JAFHLR010000036">
    <property type="protein sequence ID" value="KAG5465162.1"/>
    <property type="molecule type" value="Genomic_DNA"/>
</dbReference>
<dbReference type="PANTHER" id="PTHR12945:SF0">
    <property type="entry name" value="TRNA (ADENINE(58)-N(1))-METHYLTRANSFERASE NON-CATALYTIC SUBUNIT TRM6"/>
    <property type="match status" value="1"/>
</dbReference>
<dbReference type="SUPFAM" id="SSF53335">
    <property type="entry name" value="S-adenosyl-L-methionine-dependent methyltransferases"/>
    <property type="match status" value="1"/>
</dbReference>
<keyword evidence="4" id="KW-0819">tRNA processing</keyword>
<reference evidence="9" key="2">
    <citation type="journal article" date="2021" name="Sci. Data">
        <title>Chromosome-scale genome sequencing, assembly and annotation of six genomes from subfamily Leishmaniinae.</title>
        <authorList>
            <person name="Almutairi H."/>
            <person name="Urbaniak M.D."/>
            <person name="Bates M.D."/>
            <person name="Jariyapan N."/>
            <person name="Kwakye-Nuako G."/>
            <person name="Thomaz Soccol V."/>
            <person name="Al-Salem W.S."/>
            <person name="Dillon R.J."/>
            <person name="Bates P.A."/>
            <person name="Gatherer D."/>
        </authorList>
    </citation>
    <scope>NUCLEOTIDE SEQUENCE [LARGE SCALE GENOMIC DNA]</scope>
</reference>
<proteinExistence type="inferred from homology"/>
<evidence type="ECO:0000256" key="7">
    <source>
        <dbReference type="SAM" id="MobiDB-lite"/>
    </source>
</evidence>
<dbReference type="SMR" id="A0A836FM07"/>
<comment type="caution">
    <text evidence="8">The sequence shown here is derived from an EMBL/GenBank/DDBJ whole genome shotgun (WGS) entry which is preliminary data.</text>
</comment>
<dbReference type="Pfam" id="PF04189">
    <property type="entry name" value="Gcd10p"/>
    <property type="match status" value="1"/>
</dbReference>
<dbReference type="Gene3D" id="3.40.50.150">
    <property type="entry name" value="Vaccinia Virus protein VP39"/>
    <property type="match status" value="1"/>
</dbReference>
<name>A0A836FM07_9TRYP</name>
<dbReference type="GO" id="GO:0031515">
    <property type="term" value="C:tRNA (m1A) methyltransferase complex"/>
    <property type="evidence" value="ECO:0007669"/>
    <property type="project" value="InterPro"/>
</dbReference>
<feature type="region of interest" description="Disordered" evidence="7">
    <location>
        <begin position="70"/>
        <end position="91"/>
    </location>
</feature>
<dbReference type="InterPro" id="IPR017423">
    <property type="entry name" value="TRM6"/>
</dbReference>
<evidence type="ECO:0000256" key="4">
    <source>
        <dbReference type="ARBA" id="ARBA00022694"/>
    </source>
</evidence>
<evidence type="ECO:0000256" key="2">
    <source>
        <dbReference type="ARBA" id="ARBA00008320"/>
    </source>
</evidence>
<gene>
    <name evidence="8" type="ORF">LSCM4_00615</name>
</gene>
<dbReference type="GO" id="GO:0005634">
    <property type="term" value="C:nucleus"/>
    <property type="evidence" value="ECO:0007669"/>
    <property type="project" value="UniProtKB-SubCell"/>
</dbReference>
<protein>
    <recommendedName>
        <fullName evidence="3">tRNA (adenine(58)-N(1))-methyltransferase non-catalytic subunit TRM6</fullName>
    </recommendedName>
    <alternativeName>
        <fullName evidence="6">tRNA(m1A58)-methyltransferase subunit TRM6</fullName>
    </alternativeName>
</protein>
<dbReference type="Proteomes" id="UP000674143">
    <property type="component" value="Unassembled WGS sequence"/>
</dbReference>
<evidence type="ECO:0000256" key="1">
    <source>
        <dbReference type="ARBA" id="ARBA00004123"/>
    </source>
</evidence>
<dbReference type="AlphaFoldDB" id="A0A836FM07"/>
<feature type="compositionally biased region" description="Basic and acidic residues" evidence="7">
    <location>
        <begin position="364"/>
        <end position="374"/>
    </location>
</feature>
<accession>A0A836FM07</accession>
<comment type="subcellular location">
    <subcellularLocation>
        <location evidence="1">Nucleus</location>
    </subcellularLocation>
</comment>
<dbReference type="PROSITE" id="PS00018">
    <property type="entry name" value="EF_HAND_1"/>
    <property type="match status" value="1"/>
</dbReference>
<reference evidence="9" key="1">
    <citation type="journal article" date="2021" name="Microbiol. Resour. Announc.">
        <title>LGAAP: Leishmaniinae Genome Assembly and Annotation Pipeline.</title>
        <authorList>
            <person name="Almutairi H."/>
            <person name="Urbaniak M.D."/>
            <person name="Bates M.D."/>
            <person name="Jariyapan N."/>
            <person name="Kwakye-Nuako G."/>
            <person name="Thomaz-Soccol V."/>
            <person name="Al-Salem W.S."/>
            <person name="Dillon R.J."/>
            <person name="Bates P.A."/>
            <person name="Gatherer D."/>
        </authorList>
    </citation>
    <scope>NUCLEOTIDE SEQUENCE [LARGE SCALE GENOMIC DNA]</scope>
</reference>
<keyword evidence="9" id="KW-1185">Reference proteome</keyword>
<feature type="compositionally biased region" description="Basic and acidic residues" evidence="7">
    <location>
        <begin position="536"/>
        <end position="552"/>
    </location>
</feature>
<keyword evidence="5" id="KW-0539">Nucleus</keyword>
<dbReference type="GO" id="GO:0030488">
    <property type="term" value="P:tRNA methylation"/>
    <property type="evidence" value="ECO:0007669"/>
    <property type="project" value="InterPro"/>
</dbReference>
<dbReference type="GeneID" id="92356626"/>
<feature type="region of interest" description="Disordered" evidence="7">
    <location>
        <begin position="364"/>
        <end position="397"/>
    </location>
</feature>
<evidence type="ECO:0000313" key="9">
    <source>
        <dbReference type="Proteomes" id="UP000674143"/>
    </source>
</evidence>
<evidence type="ECO:0000256" key="3">
    <source>
        <dbReference type="ARBA" id="ARBA00021704"/>
    </source>
</evidence>
<evidence type="ECO:0000256" key="6">
    <source>
        <dbReference type="ARBA" id="ARBA00032319"/>
    </source>
</evidence>
<dbReference type="KEGG" id="loi:92356626"/>
<dbReference type="InterPro" id="IPR018247">
    <property type="entry name" value="EF_Hand_1_Ca_BS"/>
</dbReference>
<dbReference type="PANTHER" id="PTHR12945">
    <property type="entry name" value="TRANSLATION INITIATION FACTOR EIF3-RELATED"/>
    <property type="match status" value="1"/>
</dbReference>
<organism evidence="8 9">
    <name type="scientific">Leishmania orientalis</name>
    <dbReference type="NCBI Taxonomy" id="2249476"/>
    <lineage>
        <taxon>Eukaryota</taxon>
        <taxon>Discoba</taxon>
        <taxon>Euglenozoa</taxon>
        <taxon>Kinetoplastea</taxon>
        <taxon>Metakinetoplastina</taxon>
        <taxon>Trypanosomatida</taxon>
        <taxon>Trypanosomatidae</taxon>
        <taxon>Leishmaniinae</taxon>
        <taxon>Leishmania</taxon>
    </lineage>
</organism>
<feature type="region of interest" description="Disordered" evidence="7">
    <location>
        <begin position="527"/>
        <end position="552"/>
    </location>
</feature>
<evidence type="ECO:0000313" key="8">
    <source>
        <dbReference type="EMBL" id="KAG5465162.1"/>
    </source>
</evidence>
<sequence length="552" mass="61418">MLFFSLAPAHAHPSNGKRKREEGVCTAVDYEEWRGRRLRHHRWCSLACRGGRTCRVSSFRHLPSPLPSFEAHTDSQLGAHPTEQASRRMNPSDRIQEDDYVFISGGGLSKIVHVQKDVKIRLGRSGAALATTLIGLRYGGVCHLDHAGKRFVESHEYPDLDITEVGDGEEVKDNRNLVDDNANQQLSNDEVAAIRREKGLDELLQTLVEKSASYRTKTHFAQEKYLKKKQKKYGTLFKVERVTVDNLAEFHLPTINPSDSVLGDARCLRLRADTVALILHHSDVHHNSRVLLYEKTNGALPASLLTRMSDEGRIFQILDKNAQPDPTTAIKMLKLPLVKERWKAVPRNPGFLEGMEELEKEAMRDTTESTEKAGDGAVGTKRQQRQHTGAGPTQWMKGSEARQLLLENPADSLIICDDEAPQRAVADLLPFLACGGHIVVYSPFTEDLTGIFLALRNDCVHIQISETWYRHHQVLPKRTHPTVNMSTAAGYLLTAIKVDRSLSQSRSIATTTGPALSATAAAGRKRAAAEDVDSMVPKKSDRLEVSKEGDVS</sequence>